<dbReference type="EMBL" id="DVMQ01000018">
    <property type="protein sequence ID" value="HIU24658.1"/>
    <property type="molecule type" value="Genomic_DNA"/>
</dbReference>
<gene>
    <name evidence="1" type="ORF">IAD17_07025</name>
</gene>
<dbReference type="NCBIfam" id="TIGR01484">
    <property type="entry name" value="HAD-SF-IIB"/>
    <property type="match status" value="1"/>
</dbReference>
<dbReference type="PANTHER" id="PTHR10000">
    <property type="entry name" value="PHOSPHOSERINE PHOSPHATASE"/>
    <property type="match status" value="1"/>
</dbReference>
<dbReference type="GO" id="GO:0016791">
    <property type="term" value="F:phosphatase activity"/>
    <property type="evidence" value="ECO:0007669"/>
    <property type="project" value="TreeGrafter"/>
</dbReference>
<dbReference type="InterPro" id="IPR023214">
    <property type="entry name" value="HAD_sf"/>
</dbReference>
<comment type="caution">
    <text evidence="1">The sequence shown here is derived from an EMBL/GenBank/DDBJ whole genome shotgun (WGS) entry which is preliminary data.</text>
</comment>
<dbReference type="PANTHER" id="PTHR10000:SF53">
    <property type="entry name" value="5-AMINO-6-(5-PHOSPHO-D-RIBITYLAMINO)URACIL PHOSPHATASE YBJI-RELATED"/>
    <property type="match status" value="1"/>
</dbReference>
<dbReference type="InterPro" id="IPR006379">
    <property type="entry name" value="HAD-SF_hydro_IIB"/>
</dbReference>
<accession>A0A9D1HXZ4</accession>
<proteinExistence type="predicted"/>
<dbReference type="SUPFAM" id="SSF56784">
    <property type="entry name" value="HAD-like"/>
    <property type="match status" value="1"/>
</dbReference>
<dbReference type="GO" id="GO:0000287">
    <property type="term" value="F:magnesium ion binding"/>
    <property type="evidence" value="ECO:0007669"/>
    <property type="project" value="TreeGrafter"/>
</dbReference>
<protein>
    <submittedName>
        <fullName evidence="1">HAD family phosphatase</fullName>
    </submittedName>
</protein>
<dbReference type="InterPro" id="IPR000150">
    <property type="entry name" value="Cof"/>
</dbReference>
<dbReference type="Gene3D" id="3.40.50.1000">
    <property type="entry name" value="HAD superfamily/HAD-like"/>
    <property type="match status" value="1"/>
</dbReference>
<reference evidence="1" key="2">
    <citation type="journal article" date="2021" name="PeerJ">
        <title>Extensive microbial diversity within the chicken gut microbiome revealed by metagenomics and culture.</title>
        <authorList>
            <person name="Gilroy R."/>
            <person name="Ravi A."/>
            <person name="Getino M."/>
            <person name="Pursley I."/>
            <person name="Horton D.L."/>
            <person name="Alikhan N.F."/>
            <person name="Baker D."/>
            <person name="Gharbi K."/>
            <person name="Hall N."/>
            <person name="Watson M."/>
            <person name="Adriaenssens E.M."/>
            <person name="Foster-Nyarko E."/>
            <person name="Jarju S."/>
            <person name="Secka A."/>
            <person name="Antonio M."/>
            <person name="Oren A."/>
            <person name="Chaudhuri R.R."/>
            <person name="La Ragione R."/>
            <person name="Hildebrand F."/>
            <person name="Pallen M.J."/>
        </authorList>
    </citation>
    <scope>NUCLEOTIDE SEQUENCE</scope>
    <source>
        <strain evidence="1">ChiHjej12B11-29160</strain>
    </source>
</reference>
<dbReference type="AlphaFoldDB" id="A0A9D1HXZ4"/>
<organism evidence="1 2">
    <name type="scientific">Candidatus Coprovicinus avistercoris</name>
    <dbReference type="NCBI Taxonomy" id="2840754"/>
    <lineage>
        <taxon>Bacteria</taxon>
        <taxon>Bacillati</taxon>
        <taxon>Actinomycetota</taxon>
        <taxon>Coriobacteriia</taxon>
        <taxon>Coriobacteriales</taxon>
        <taxon>Coriobacteriaceae</taxon>
        <taxon>Coriobacteriaceae incertae sedis</taxon>
        <taxon>Candidatus Coprovicinus</taxon>
    </lineage>
</organism>
<evidence type="ECO:0000313" key="2">
    <source>
        <dbReference type="Proteomes" id="UP000824078"/>
    </source>
</evidence>
<dbReference type="Proteomes" id="UP000824078">
    <property type="component" value="Unassembled WGS sequence"/>
</dbReference>
<dbReference type="InterPro" id="IPR036412">
    <property type="entry name" value="HAD-like_sf"/>
</dbReference>
<dbReference type="GO" id="GO:0005829">
    <property type="term" value="C:cytosol"/>
    <property type="evidence" value="ECO:0007669"/>
    <property type="project" value="TreeGrafter"/>
</dbReference>
<reference evidence="1" key="1">
    <citation type="submission" date="2020-10" db="EMBL/GenBank/DDBJ databases">
        <authorList>
            <person name="Gilroy R."/>
        </authorList>
    </citation>
    <scope>NUCLEOTIDE SEQUENCE</scope>
    <source>
        <strain evidence="1">ChiHjej12B11-29160</strain>
    </source>
</reference>
<dbReference type="Gene3D" id="3.30.1240.10">
    <property type="match status" value="1"/>
</dbReference>
<sequence>MIKLIASDMDGTLLDEHSQVPPETYDLILGLREHGVRFAVSSGRRYDTLCEFFAPVIDQMDFVASNGAQVYVDGRMVDREVFSHSAILRLEEIIRFFDCLHLVLFDRTSSFLFDDTEIYEREIDKDLPRACRVYKTPGPEVNILKASIYCDDHDKTMDMAYALSRELSDKFVFAPSGSKWIDVMQLGVTKATGIQQVMHAHNITADEVMAFGDAMNDYEILRMVGDACAMGNARYAIRQISNRVVGTNVEHGVQQEMRRLLESLS</sequence>
<dbReference type="NCBIfam" id="TIGR00099">
    <property type="entry name" value="Cof-subfamily"/>
    <property type="match status" value="1"/>
</dbReference>
<evidence type="ECO:0000313" key="1">
    <source>
        <dbReference type="EMBL" id="HIU24658.1"/>
    </source>
</evidence>
<name>A0A9D1HXZ4_9ACTN</name>
<dbReference type="SFLD" id="SFLDG01140">
    <property type="entry name" value="C2.B:_Phosphomannomutase_and_P"/>
    <property type="match status" value="1"/>
</dbReference>
<dbReference type="Pfam" id="PF08282">
    <property type="entry name" value="Hydrolase_3"/>
    <property type="match status" value="1"/>
</dbReference>
<dbReference type="SFLD" id="SFLDS00003">
    <property type="entry name" value="Haloacid_Dehalogenase"/>
    <property type="match status" value="1"/>
</dbReference>